<feature type="transmembrane region" description="Helical" evidence="6">
    <location>
        <begin position="134"/>
        <end position="152"/>
    </location>
</feature>
<keyword evidence="8" id="KW-1185">Reference proteome</keyword>
<keyword evidence="3 6" id="KW-1133">Transmembrane helix</keyword>
<comment type="subcellular location">
    <subcellularLocation>
        <location evidence="1">Membrane</location>
        <topology evidence="1">Multi-pass membrane protein</topology>
    </subcellularLocation>
</comment>
<feature type="transmembrane region" description="Helical" evidence="6">
    <location>
        <begin position="12"/>
        <end position="36"/>
    </location>
</feature>
<feature type="transmembrane region" description="Helical" evidence="6">
    <location>
        <begin position="104"/>
        <end position="122"/>
    </location>
</feature>
<reference evidence="8" key="1">
    <citation type="submission" date="2018-12" db="EMBL/GenBank/DDBJ databases">
        <title>Complete genome sequence of Roseovarius sp. MME-070.</title>
        <authorList>
            <person name="Nam Y.-D."/>
            <person name="Kang J."/>
            <person name="Chung W.-H."/>
            <person name="Park Y.S."/>
        </authorList>
    </citation>
    <scope>NUCLEOTIDE SEQUENCE [LARGE SCALE GENOMIC DNA]</scope>
    <source>
        <strain evidence="8">MME-070</strain>
    </source>
</reference>
<evidence type="ECO:0000256" key="1">
    <source>
        <dbReference type="ARBA" id="ARBA00004141"/>
    </source>
</evidence>
<keyword evidence="5" id="KW-0862">Zinc</keyword>
<feature type="transmembrane region" description="Helical" evidence="6">
    <location>
        <begin position="158"/>
        <end position="180"/>
    </location>
</feature>
<gene>
    <name evidence="7" type="ORF">EI983_13225</name>
</gene>
<feature type="transmembrane region" description="Helical" evidence="6">
    <location>
        <begin position="48"/>
        <end position="68"/>
    </location>
</feature>
<feature type="transmembrane region" description="Helical" evidence="6">
    <location>
        <begin position="192"/>
        <end position="212"/>
    </location>
</feature>
<evidence type="ECO:0000256" key="4">
    <source>
        <dbReference type="ARBA" id="ARBA00023136"/>
    </source>
</evidence>
<dbReference type="PANTHER" id="PTHR20855:SF3">
    <property type="entry name" value="LD03007P"/>
    <property type="match status" value="1"/>
</dbReference>
<organism evidence="7 8">
    <name type="scientific">Roseovarius faecimaris</name>
    <dbReference type="NCBI Taxonomy" id="2494550"/>
    <lineage>
        <taxon>Bacteria</taxon>
        <taxon>Pseudomonadati</taxon>
        <taxon>Pseudomonadota</taxon>
        <taxon>Alphaproteobacteria</taxon>
        <taxon>Rhodobacterales</taxon>
        <taxon>Roseobacteraceae</taxon>
        <taxon>Roseovarius</taxon>
    </lineage>
</organism>
<dbReference type="RefSeq" id="WP_157707857.1">
    <property type="nucleotide sequence ID" value="NZ_CP034348.1"/>
</dbReference>
<dbReference type="OrthoDB" id="9813689at2"/>
<evidence type="ECO:0000313" key="7">
    <source>
        <dbReference type="EMBL" id="QGX99175.1"/>
    </source>
</evidence>
<dbReference type="KEGG" id="rom:EI983_13225"/>
<proteinExistence type="predicted"/>
<evidence type="ECO:0000256" key="6">
    <source>
        <dbReference type="SAM" id="Phobius"/>
    </source>
</evidence>
<feature type="binding site" evidence="5">
    <location>
        <position position="191"/>
    </location>
    <ligand>
        <name>Zn(2+)</name>
        <dbReference type="ChEBI" id="CHEBI:29105"/>
    </ligand>
</feature>
<dbReference type="GO" id="GO:0016020">
    <property type="term" value="C:membrane"/>
    <property type="evidence" value="ECO:0007669"/>
    <property type="project" value="UniProtKB-SubCell"/>
</dbReference>
<protein>
    <submittedName>
        <fullName evidence="7">Hemolysin III</fullName>
    </submittedName>
</protein>
<sequence>MSYPQYSKAERIADGVVHVFGIGAALTGVWVLFAILDQKLAGGTYTAVAVYAGALVLMLSASGAYHILAHTSARPILRRIDHAAIYVKIAGTFTPLTVMLGSGFAYVLLALVWLLALIGASAKLMARRGEMGTAWLPYFLLGAAGVLLFVPLAGVVSLLSLVLMGLGGLLYTVGILFYCWEKLPYANAIWHVFVLAASASFFLGITTALAQAR</sequence>
<dbReference type="PANTHER" id="PTHR20855">
    <property type="entry name" value="ADIPOR/PROGESTIN RECEPTOR-RELATED"/>
    <property type="match status" value="1"/>
</dbReference>
<evidence type="ECO:0000256" key="5">
    <source>
        <dbReference type="PIRSR" id="PIRSR604254-1"/>
    </source>
</evidence>
<dbReference type="Pfam" id="PF03006">
    <property type="entry name" value="HlyIII"/>
    <property type="match status" value="1"/>
</dbReference>
<dbReference type="Proteomes" id="UP000428330">
    <property type="component" value="Chromosome"/>
</dbReference>
<name>A0A6I6IR32_9RHOB</name>
<dbReference type="GO" id="GO:0046872">
    <property type="term" value="F:metal ion binding"/>
    <property type="evidence" value="ECO:0007669"/>
    <property type="project" value="UniProtKB-KW"/>
</dbReference>
<keyword evidence="2 6" id="KW-0812">Transmembrane</keyword>
<keyword evidence="5" id="KW-0479">Metal-binding</keyword>
<dbReference type="AlphaFoldDB" id="A0A6I6IR32"/>
<evidence type="ECO:0000256" key="2">
    <source>
        <dbReference type="ARBA" id="ARBA00022692"/>
    </source>
</evidence>
<dbReference type="InterPro" id="IPR004254">
    <property type="entry name" value="AdipoR/HlyIII-related"/>
</dbReference>
<keyword evidence="4 6" id="KW-0472">Membrane</keyword>
<evidence type="ECO:0000256" key="3">
    <source>
        <dbReference type="ARBA" id="ARBA00022989"/>
    </source>
</evidence>
<feature type="binding site" evidence="5">
    <location>
        <position position="66"/>
    </location>
    <ligand>
        <name>Zn(2+)</name>
        <dbReference type="ChEBI" id="CHEBI:29105"/>
    </ligand>
</feature>
<accession>A0A6I6IR32</accession>
<evidence type="ECO:0000313" key="8">
    <source>
        <dbReference type="Proteomes" id="UP000428330"/>
    </source>
</evidence>
<dbReference type="EMBL" id="CP034348">
    <property type="protein sequence ID" value="QGX99175.1"/>
    <property type="molecule type" value="Genomic_DNA"/>
</dbReference>